<dbReference type="InterPro" id="IPR050114">
    <property type="entry name" value="UPF0173_UPF0282_UlaG_hydrolase"/>
</dbReference>
<protein>
    <submittedName>
        <fullName evidence="2">L-ascorbate metabolism protein UlaG (Beta-lactamase superfamily)</fullName>
    </submittedName>
</protein>
<dbReference type="Pfam" id="PF13483">
    <property type="entry name" value="Lactamase_B_3"/>
    <property type="match status" value="1"/>
</dbReference>
<feature type="domain" description="Metallo-beta-lactamase" evidence="1">
    <location>
        <begin position="7"/>
        <end position="179"/>
    </location>
</feature>
<keyword evidence="3" id="KW-1185">Reference proteome</keyword>
<dbReference type="AlphaFoldDB" id="A0A543HX60"/>
<organism evidence="2 3">
    <name type="scientific">Humibacillus xanthopallidus</name>
    <dbReference type="NCBI Taxonomy" id="412689"/>
    <lineage>
        <taxon>Bacteria</taxon>
        <taxon>Bacillati</taxon>
        <taxon>Actinomycetota</taxon>
        <taxon>Actinomycetes</taxon>
        <taxon>Micrococcales</taxon>
        <taxon>Intrasporangiaceae</taxon>
        <taxon>Humibacillus</taxon>
    </lineage>
</organism>
<dbReference type="RefSeq" id="WP_141844936.1">
    <property type="nucleotide sequence ID" value="NZ_VFPM01000002.1"/>
</dbReference>
<dbReference type="OrthoDB" id="3190691at2"/>
<dbReference type="SUPFAM" id="SSF56281">
    <property type="entry name" value="Metallo-hydrolase/oxidoreductase"/>
    <property type="match status" value="1"/>
</dbReference>
<sequence length="217" mass="23267">MRVTHLGHACVLVESADRRILIDPGNFSSGFEELTGLDAIIVTHNHPDHFDPERAPQLVRANPGTPVHTDPLTAEALRAEGLAVVPTQQGGSFTIGDVTVEPVGELHAFNHDKMARIPNVGVVLRADGEPTLFHPGDAYDADPGPVDVLAHPLNAPWAASRDSIAFVARIAPKTFIPIHDGLLSPAGRKMYAGHILQFSGVDGLDYVDLRDDESATF</sequence>
<dbReference type="InterPro" id="IPR036866">
    <property type="entry name" value="RibonucZ/Hydroxyglut_hydro"/>
</dbReference>
<evidence type="ECO:0000313" key="2">
    <source>
        <dbReference type="EMBL" id="TQM62922.1"/>
    </source>
</evidence>
<evidence type="ECO:0000259" key="1">
    <source>
        <dbReference type="SMART" id="SM00849"/>
    </source>
</evidence>
<dbReference type="PANTHER" id="PTHR43546">
    <property type="entry name" value="UPF0173 METAL-DEPENDENT HYDROLASE MJ1163-RELATED"/>
    <property type="match status" value="1"/>
</dbReference>
<comment type="caution">
    <text evidence="2">The sequence shown here is derived from an EMBL/GenBank/DDBJ whole genome shotgun (WGS) entry which is preliminary data.</text>
</comment>
<evidence type="ECO:0000313" key="3">
    <source>
        <dbReference type="Proteomes" id="UP000316747"/>
    </source>
</evidence>
<gene>
    <name evidence="2" type="ORF">FBY41_2967</name>
</gene>
<dbReference type="PANTHER" id="PTHR43546:SF3">
    <property type="entry name" value="UPF0173 METAL-DEPENDENT HYDROLASE MJ1163"/>
    <property type="match status" value="1"/>
</dbReference>
<dbReference type="Gene3D" id="3.60.15.10">
    <property type="entry name" value="Ribonuclease Z/Hydroxyacylglutathione hydrolase-like"/>
    <property type="match status" value="1"/>
</dbReference>
<name>A0A543HX60_9MICO</name>
<dbReference type="SMART" id="SM00849">
    <property type="entry name" value="Lactamase_B"/>
    <property type="match status" value="1"/>
</dbReference>
<accession>A0A543HX60</accession>
<proteinExistence type="predicted"/>
<dbReference type="EMBL" id="VFPM01000002">
    <property type="protein sequence ID" value="TQM62922.1"/>
    <property type="molecule type" value="Genomic_DNA"/>
</dbReference>
<dbReference type="InterPro" id="IPR001279">
    <property type="entry name" value="Metallo-B-lactamas"/>
</dbReference>
<dbReference type="Proteomes" id="UP000316747">
    <property type="component" value="Unassembled WGS sequence"/>
</dbReference>
<reference evidence="2 3" key="1">
    <citation type="submission" date="2019-06" db="EMBL/GenBank/DDBJ databases">
        <title>Genome sequencing of plant associated microbes to promote plant fitness in Sorghum bicolor and Oryza sativa.</title>
        <authorList>
            <person name="Coleman-Derr D."/>
        </authorList>
    </citation>
    <scope>NUCLEOTIDE SEQUENCE [LARGE SCALE GENOMIC DNA]</scope>
    <source>
        <strain evidence="2 3">KV-663</strain>
    </source>
</reference>